<name>A0ABN1YWU5_9MICO</name>
<dbReference type="Pfam" id="PF13460">
    <property type="entry name" value="NAD_binding_10"/>
    <property type="match status" value="1"/>
</dbReference>
<evidence type="ECO:0000313" key="2">
    <source>
        <dbReference type="EMBL" id="GAA1424479.1"/>
    </source>
</evidence>
<organism evidence="2 3">
    <name type="scientific">Agrococcus citreus</name>
    <dbReference type="NCBI Taxonomy" id="84643"/>
    <lineage>
        <taxon>Bacteria</taxon>
        <taxon>Bacillati</taxon>
        <taxon>Actinomycetota</taxon>
        <taxon>Actinomycetes</taxon>
        <taxon>Micrococcales</taxon>
        <taxon>Microbacteriaceae</taxon>
        <taxon>Agrococcus</taxon>
    </lineage>
</organism>
<evidence type="ECO:0000313" key="3">
    <source>
        <dbReference type="Proteomes" id="UP001501266"/>
    </source>
</evidence>
<dbReference type="SUPFAM" id="SSF51735">
    <property type="entry name" value="NAD(P)-binding Rossmann-fold domains"/>
    <property type="match status" value="1"/>
</dbReference>
<dbReference type="Gene3D" id="3.40.50.720">
    <property type="entry name" value="NAD(P)-binding Rossmann-like Domain"/>
    <property type="match status" value="1"/>
</dbReference>
<dbReference type="InterPro" id="IPR016040">
    <property type="entry name" value="NAD(P)-bd_dom"/>
</dbReference>
<evidence type="ECO:0000259" key="1">
    <source>
        <dbReference type="Pfam" id="PF13460"/>
    </source>
</evidence>
<comment type="caution">
    <text evidence="2">The sequence shown here is derived from an EMBL/GenBank/DDBJ whole genome shotgun (WGS) entry which is preliminary data.</text>
</comment>
<dbReference type="PANTHER" id="PTHR43355">
    <property type="entry name" value="FLAVIN REDUCTASE (NADPH)"/>
    <property type="match status" value="1"/>
</dbReference>
<accession>A0ABN1YWU5</accession>
<dbReference type="PANTHER" id="PTHR43355:SF2">
    <property type="entry name" value="FLAVIN REDUCTASE (NADPH)"/>
    <property type="match status" value="1"/>
</dbReference>
<dbReference type="EMBL" id="BAAAKK010000005">
    <property type="protein sequence ID" value="GAA1424479.1"/>
    <property type="molecule type" value="Genomic_DNA"/>
</dbReference>
<feature type="domain" description="NAD(P)-binding" evidence="1">
    <location>
        <begin position="8"/>
        <end position="154"/>
    </location>
</feature>
<keyword evidence="3" id="KW-1185">Reference proteome</keyword>
<reference evidence="2 3" key="1">
    <citation type="journal article" date="2019" name="Int. J. Syst. Evol. Microbiol.">
        <title>The Global Catalogue of Microorganisms (GCM) 10K type strain sequencing project: providing services to taxonomists for standard genome sequencing and annotation.</title>
        <authorList>
            <consortium name="The Broad Institute Genomics Platform"/>
            <consortium name="The Broad Institute Genome Sequencing Center for Infectious Disease"/>
            <person name="Wu L."/>
            <person name="Ma J."/>
        </authorList>
    </citation>
    <scope>NUCLEOTIDE SEQUENCE [LARGE SCALE GENOMIC DNA]</scope>
    <source>
        <strain evidence="2 3">JCM 12398</strain>
    </source>
</reference>
<dbReference type="Proteomes" id="UP001501266">
    <property type="component" value="Unassembled WGS sequence"/>
</dbReference>
<dbReference type="RefSeq" id="WP_343920130.1">
    <property type="nucleotide sequence ID" value="NZ_BAAAKK010000005.1"/>
</dbReference>
<proteinExistence type="predicted"/>
<gene>
    <name evidence="2" type="ORF">GCM10009640_20800</name>
</gene>
<dbReference type="InterPro" id="IPR051606">
    <property type="entry name" value="Polyketide_Oxido-like"/>
</dbReference>
<dbReference type="InterPro" id="IPR036291">
    <property type="entry name" value="NAD(P)-bd_dom_sf"/>
</dbReference>
<sequence>MTKITILGATGFAGSHIAAEAASRGHELTLLSRSTPQQPPAGARVIKGSVLDGDVLSQVLDGAEVVVGALSPRGDMEGRVSDAYADVAARLAGTPTRFLIVGGFGSLKDEAGERIVDTDAFAPEYKPESQELFAAYQRVSATDVDWTYVSPAGTFGSFVPDQTRRGEYRTGGDAAFYDADGQSVISGPDFALAVVDEIEAGAHRREHISFAY</sequence>
<protein>
    <submittedName>
        <fullName evidence="2">NAD(P)H-binding protein</fullName>
    </submittedName>
</protein>